<feature type="region of interest" description="Disordered" evidence="9">
    <location>
        <begin position="62"/>
        <end position="81"/>
    </location>
</feature>
<evidence type="ECO:0000256" key="5">
    <source>
        <dbReference type="ARBA" id="ARBA00022835"/>
    </source>
</evidence>
<dbReference type="GO" id="GO:0071039">
    <property type="term" value="P:nuclear polyadenylation-dependent CUT catabolic process"/>
    <property type="evidence" value="ECO:0007669"/>
    <property type="project" value="TreeGrafter"/>
</dbReference>
<dbReference type="GO" id="GO:0000176">
    <property type="term" value="C:nuclear exosome (RNase complex)"/>
    <property type="evidence" value="ECO:0007669"/>
    <property type="project" value="InterPro"/>
</dbReference>
<comment type="subcellular location">
    <subcellularLocation>
        <location evidence="1">Nucleus</location>
    </subcellularLocation>
</comment>
<dbReference type="Proteomes" id="UP000245956">
    <property type="component" value="Unassembled WGS sequence"/>
</dbReference>
<feature type="compositionally biased region" description="Polar residues" evidence="9">
    <location>
        <begin position="197"/>
        <end position="214"/>
    </location>
</feature>
<evidence type="ECO:0000256" key="8">
    <source>
        <dbReference type="ARBA" id="ARBA00043957"/>
    </source>
</evidence>
<dbReference type="PROSITE" id="PS50967">
    <property type="entry name" value="HRDC"/>
    <property type="match status" value="1"/>
</dbReference>
<dbReference type="SUPFAM" id="SSF53098">
    <property type="entry name" value="Ribonuclease H-like"/>
    <property type="match status" value="1"/>
</dbReference>
<dbReference type="Pfam" id="PF08066">
    <property type="entry name" value="PMC2NT"/>
    <property type="match status" value="1"/>
</dbReference>
<dbReference type="EMBL" id="LCWV01000006">
    <property type="protein sequence ID" value="PWI72356.1"/>
    <property type="molecule type" value="Genomic_DNA"/>
</dbReference>
<dbReference type="GO" id="GO:0005730">
    <property type="term" value="C:nucleolus"/>
    <property type="evidence" value="ECO:0007669"/>
    <property type="project" value="TreeGrafter"/>
</dbReference>
<feature type="domain" description="HRDC" evidence="10">
    <location>
        <begin position="528"/>
        <end position="608"/>
    </location>
</feature>
<evidence type="ECO:0000256" key="6">
    <source>
        <dbReference type="ARBA" id="ARBA00022839"/>
    </source>
</evidence>
<comment type="similarity">
    <text evidence="8">Belongs to the exosome component 10/RRP6 family.</text>
</comment>
<dbReference type="InterPro" id="IPR002562">
    <property type="entry name" value="3'-5'_exonuclease_dom"/>
</dbReference>
<comment type="caution">
    <text evidence="11">The sequence shown here is derived from an EMBL/GenBank/DDBJ whole genome shotgun (WGS) entry which is preliminary data.</text>
</comment>
<keyword evidence="4" id="KW-0378">Hydrolase</keyword>
<gene>
    <name evidence="11" type="ORF">PCL_10979</name>
</gene>
<dbReference type="GO" id="GO:0071035">
    <property type="term" value="P:nuclear polyadenylation-dependent rRNA catabolic process"/>
    <property type="evidence" value="ECO:0007669"/>
    <property type="project" value="TreeGrafter"/>
</dbReference>
<reference evidence="11 12" key="1">
    <citation type="journal article" date="2016" name="Front. Microbiol.">
        <title>Genome and transcriptome sequences reveal the specific parasitism of the nematophagous Purpureocillium lilacinum 36-1.</title>
        <authorList>
            <person name="Xie J."/>
            <person name="Li S."/>
            <person name="Mo C."/>
            <person name="Xiao X."/>
            <person name="Peng D."/>
            <person name="Wang G."/>
            <person name="Xiao Y."/>
        </authorList>
    </citation>
    <scope>NUCLEOTIDE SEQUENCE [LARGE SCALE GENOMIC DNA]</scope>
    <source>
        <strain evidence="11 12">36-1</strain>
    </source>
</reference>
<sequence>MHPSIASFQVRPVPQRPLQNGEPTQSPHRHGWRPSVLIDKPRHANVQSPIFCHASCARDNRHRFSSSQHSSRPSPRPFAMETPQDFQSLQEGIQKALVSAVKTVNRIAAEDLAFQRTVNPDVAEQLDESTSRVLALSTRLLETAGKACGVNPPALEDVEDIDMKWQSVVDVVDSALEKADTALDEYTGLVKRKEPPSSDSAPSSKRTKSTNKVIRNANVTKPQLLFESKPDNFPTGPWKPILTKKPHAAVPLDKSLVVSPNENDKPQYKHPYETEITQMTYPDRMFKRAEPIPPQPAESTTATWVDTYEGVLDMLKALKKAKEIAVDLEHHDFRTYTGLVCLMQVSTREQDWIVDTLQPWRHKLEVLNEVFADPRIIKVFHGAYMDMVWLQRDLGLYVNGLFDTFFACDLLSYPGKSLAFLLSKFVDFDADKQYQLADWRIRPIPDEMMYYARSDTHYLLYIYDRLRNELIATSDRSRPETDLITRALQRSKDLALSRHENPDYDEATGVGPRGWYNFLLKQSHLGLDGEQFAIFRALWKWRDTLARQEDESPNFVLGTNNLISIARVNPPDLKALHSLLPVTAPLARPRLQEVWELVQEARSKGGPTALRFYSAEGNGPAKSGSAAKSLLTTQMPALEGEIAIRSLPQSQLFGSMPISTLWENGRTAREDEGLVPFPWQRFVQEGPAQDEDEAVLEESVPAEETATAVADAMDEDKDEEFTLKKGRKRKSEAIEEDEAQESVGEAEEPALEEADGVISIEDEQPKSRKKAHAKKRAEREARKAQKRLEKQQRQQGDQNAEAEEEPFDYTKARSVLHAKQDASTPTREPKKVFDPYAKTGDDALKGARKAPPVRGERSATFKK</sequence>
<dbReference type="CDD" id="cd06147">
    <property type="entry name" value="Rrp6p_like_exo"/>
    <property type="match status" value="1"/>
</dbReference>
<evidence type="ECO:0000259" key="10">
    <source>
        <dbReference type="PROSITE" id="PS50967"/>
    </source>
</evidence>
<dbReference type="InterPro" id="IPR002121">
    <property type="entry name" value="HRDC_dom"/>
</dbReference>
<feature type="compositionally biased region" description="Acidic residues" evidence="9">
    <location>
        <begin position="734"/>
        <end position="755"/>
    </location>
</feature>
<keyword evidence="3" id="KW-0540">Nuclease</keyword>
<evidence type="ECO:0000256" key="3">
    <source>
        <dbReference type="ARBA" id="ARBA00022722"/>
    </source>
</evidence>
<dbReference type="PANTHER" id="PTHR12124">
    <property type="entry name" value="POLYMYOSITIS/SCLERODERMA AUTOANTIGEN-RELATED"/>
    <property type="match status" value="1"/>
</dbReference>
<evidence type="ECO:0000256" key="1">
    <source>
        <dbReference type="ARBA" id="ARBA00004123"/>
    </source>
</evidence>
<protein>
    <recommendedName>
        <fullName evidence="10">HRDC domain-containing protein</fullName>
    </recommendedName>
</protein>
<dbReference type="GO" id="GO:0000467">
    <property type="term" value="P:exonucleolytic trimming to generate mature 3'-end of 5.8S rRNA from tricistronic rRNA transcript (SSU-rRNA, 5.8S rRNA, LSU-rRNA)"/>
    <property type="evidence" value="ECO:0007669"/>
    <property type="project" value="InterPro"/>
</dbReference>
<evidence type="ECO:0000256" key="7">
    <source>
        <dbReference type="ARBA" id="ARBA00023242"/>
    </source>
</evidence>
<evidence type="ECO:0000256" key="4">
    <source>
        <dbReference type="ARBA" id="ARBA00022801"/>
    </source>
</evidence>
<dbReference type="InterPro" id="IPR010997">
    <property type="entry name" value="HRDC-like_sf"/>
</dbReference>
<evidence type="ECO:0000256" key="2">
    <source>
        <dbReference type="ARBA" id="ARBA00022552"/>
    </source>
</evidence>
<accession>A0A2U3ECX9</accession>
<dbReference type="GO" id="GO:0071038">
    <property type="term" value="P:TRAMP-dependent tRNA surveillance pathway"/>
    <property type="evidence" value="ECO:0007669"/>
    <property type="project" value="TreeGrafter"/>
</dbReference>
<dbReference type="GO" id="GO:0003727">
    <property type="term" value="F:single-stranded RNA binding"/>
    <property type="evidence" value="ECO:0007669"/>
    <property type="project" value="TreeGrafter"/>
</dbReference>
<dbReference type="InterPro" id="IPR045092">
    <property type="entry name" value="Rrp6-like"/>
</dbReference>
<dbReference type="PANTHER" id="PTHR12124:SF47">
    <property type="entry name" value="EXOSOME COMPONENT 10"/>
    <property type="match status" value="1"/>
</dbReference>
<dbReference type="GO" id="GO:0071036">
    <property type="term" value="P:nuclear polyadenylation-dependent snoRNA catabolic process"/>
    <property type="evidence" value="ECO:0007669"/>
    <property type="project" value="TreeGrafter"/>
</dbReference>
<feature type="compositionally biased region" description="Basic and acidic residues" evidence="9">
    <location>
        <begin position="777"/>
        <end position="792"/>
    </location>
</feature>
<dbReference type="InterPro" id="IPR012337">
    <property type="entry name" value="RNaseH-like_sf"/>
</dbReference>
<evidence type="ECO:0000256" key="9">
    <source>
        <dbReference type="SAM" id="MobiDB-lite"/>
    </source>
</evidence>
<dbReference type="SMART" id="SM00341">
    <property type="entry name" value="HRDC"/>
    <property type="match status" value="1"/>
</dbReference>
<feature type="compositionally biased region" description="Basic and acidic residues" evidence="9">
    <location>
        <begin position="854"/>
        <end position="863"/>
    </location>
</feature>
<dbReference type="GO" id="GO:0071051">
    <property type="term" value="P:poly(A)-dependent snoRNA 3'-end processing"/>
    <property type="evidence" value="ECO:0007669"/>
    <property type="project" value="TreeGrafter"/>
</dbReference>
<dbReference type="GO" id="GO:0000166">
    <property type="term" value="F:nucleotide binding"/>
    <property type="evidence" value="ECO:0007669"/>
    <property type="project" value="InterPro"/>
</dbReference>
<dbReference type="GO" id="GO:0071037">
    <property type="term" value="P:nuclear polyadenylation-dependent snRNA catabolic process"/>
    <property type="evidence" value="ECO:0007669"/>
    <property type="project" value="TreeGrafter"/>
</dbReference>
<dbReference type="SMART" id="SM00474">
    <property type="entry name" value="35EXOc"/>
    <property type="match status" value="1"/>
</dbReference>
<dbReference type="AlphaFoldDB" id="A0A2U3ECX9"/>
<dbReference type="InterPro" id="IPR049559">
    <property type="entry name" value="Rrp6p-like_exo"/>
</dbReference>
<keyword evidence="2" id="KW-0698">rRNA processing</keyword>
<dbReference type="InterPro" id="IPR012588">
    <property type="entry name" value="Exosome-assoc_fac_Rrp6_N"/>
</dbReference>
<dbReference type="InterPro" id="IPR044876">
    <property type="entry name" value="HRDC_dom_sf"/>
</dbReference>
<dbReference type="GO" id="GO:0071040">
    <property type="term" value="P:nuclear polyadenylation-dependent antisense transcript catabolic process"/>
    <property type="evidence" value="ECO:0007669"/>
    <property type="project" value="TreeGrafter"/>
</dbReference>
<keyword evidence="5" id="KW-0271">Exosome</keyword>
<evidence type="ECO:0000313" key="12">
    <source>
        <dbReference type="Proteomes" id="UP000245956"/>
    </source>
</evidence>
<evidence type="ECO:0000313" key="11">
    <source>
        <dbReference type="EMBL" id="PWI72356.1"/>
    </source>
</evidence>
<dbReference type="GO" id="GO:0000175">
    <property type="term" value="F:3'-5'-RNA exonuclease activity"/>
    <property type="evidence" value="ECO:0007669"/>
    <property type="project" value="InterPro"/>
</dbReference>
<feature type="region of interest" description="Disordered" evidence="9">
    <location>
        <begin position="187"/>
        <end position="214"/>
    </location>
</feature>
<proteinExistence type="inferred from homology"/>
<keyword evidence="7" id="KW-0539">Nucleus</keyword>
<dbReference type="Pfam" id="PF00570">
    <property type="entry name" value="HRDC"/>
    <property type="match status" value="1"/>
</dbReference>
<keyword evidence="6" id="KW-0269">Exonuclease</keyword>
<feature type="region of interest" description="Disordered" evidence="9">
    <location>
        <begin position="687"/>
        <end position="863"/>
    </location>
</feature>
<organism evidence="11 12">
    <name type="scientific">Purpureocillium lilacinum</name>
    <name type="common">Paecilomyces lilacinus</name>
    <dbReference type="NCBI Taxonomy" id="33203"/>
    <lineage>
        <taxon>Eukaryota</taxon>
        <taxon>Fungi</taxon>
        <taxon>Dikarya</taxon>
        <taxon>Ascomycota</taxon>
        <taxon>Pezizomycotina</taxon>
        <taxon>Sordariomycetes</taxon>
        <taxon>Hypocreomycetidae</taxon>
        <taxon>Hypocreales</taxon>
        <taxon>Ophiocordycipitaceae</taxon>
        <taxon>Purpureocillium</taxon>
    </lineage>
</organism>
<dbReference type="GO" id="GO:0071044">
    <property type="term" value="P:histone mRNA catabolic process"/>
    <property type="evidence" value="ECO:0007669"/>
    <property type="project" value="TreeGrafter"/>
</dbReference>
<dbReference type="FunFam" id="3.30.420.10:FF:000059">
    <property type="entry name" value="Exosome complex exonuclease Rrp6"/>
    <property type="match status" value="1"/>
</dbReference>
<dbReference type="Gene3D" id="1.10.150.80">
    <property type="entry name" value="HRDC domain"/>
    <property type="match status" value="1"/>
</dbReference>
<feature type="compositionally biased region" description="Basic and acidic residues" evidence="9">
    <location>
        <begin position="827"/>
        <end position="845"/>
    </location>
</feature>
<name>A0A2U3ECX9_PURLI</name>
<dbReference type="Pfam" id="PF01612">
    <property type="entry name" value="DNA_pol_A_exo1"/>
    <property type="match status" value="1"/>
</dbReference>
<dbReference type="Gene3D" id="3.30.420.10">
    <property type="entry name" value="Ribonuclease H-like superfamily/Ribonuclease H"/>
    <property type="match status" value="1"/>
</dbReference>
<dbReference type="SUPFAM" id="SSF47819">
    <property type="entry name" value="HRDC-like"/>
    <property type="match status" value="1"/>
</dbReference>
<feature type="compositionally biased region" description="Polar residues" evidence="9">
    <location>
        <begin position="17"/>
        <end position="26"/>
    </location>
</feature>
<feature type="compositionally biased region" description="Basic residues" evidence="9">
    <location>
        <begin position="767"/>
        <end position="776"/>
    </location>
</feature>
<dbReference type="InterPro" id="IPR036397">
    <property type="entry name" value="RNaseH_sf"/>
</dbReference>
<feature type="region of interest" description="Disordered" evidence="9">
    <location>
        <begin position="1"/>
        <end position="35"/>
    </location>
</feature>